<proteinExistence type="predicted"/>
<sequence>MLTTNYHLPAIHCDKN</sequence>
<protein>
    <submittedName>
        <fullName evidence="1">Uncharacterized protein</fullName>
    </submittedName>
</protein>
<accession>A0A0A8Z2Y2</accession>
<dbReference type="EMBL" id="GBRH01268693">
    <property type="protein sequence ID" value="JAD29202.1"/>
    <property type="molecule type" value="Transcribed_RNA"/>
</dbReference>
<dbReference type="AlphaFoldDB" id="A0A0A8Z2Y2"/>
<organism evidence="1">
    <name type="scientific">Arundo donax</name>
    <name type="common">Giant reed</name>
    <name type="synonym">Donax arundinaceus</name>
    <dbReference type="NCBI Taxonomy" id="35708"/>
    <lineage>
        <taxon>Eukaryota</taxon>
        <taxon>Viridiplantae</taxon>
        <taxon>Streptophyta</taxon>
        <taxon>Embryophyta</taxon>
        <taxon>Tracheophyta</taxon>
        <taxon>Spermatophyta</taxon>
        <taxon>Magnoliopsida</taxon>
        <taxon>Liliopsida</taxon>
        <taxon>Poales</taxon>
        <taxon>Poaceae</taxon>
        <taxon>PACMAD clade</taxon>
        <taxon>Arundinoideae</taxon>
        <taxon>Arundineae</taxon>
        <taxon>Arundo</taxon>
    </lineage>
</organism>
<reference evidence="1" key="1">
    <citation type="submission" date="2014-09" db="EMBL/GenBank/DDBJ databases">
        <authorList>
            <person name="Magalhaes I.L.F."/>
            <person name="Oliveira U."/>
            <person name="Santos F.R."/>
            <person name="Vidigal T.H.D.A."/>
            <person name="Brescovit A.D."/>
            <person name="Santos A.J."/>
        </authorList>
    </citation>
    <scope>NUCLEOTIDE SEQUENCE</scope>
    <source>
        <tissue evidence="1">Shoot tissue taken approximately 20 cm above the soil surface</tissue>
    </source>
</reference>
<evidence type="ECO:0000313" key="1">
    <source>
        <dbReference type="EMBL" id="JAD29202.1"/>
    </source>
</evidence>
<reference evidence="1" key="2">
    <citation type="journal article" date="2015" name="Data Brief">
        <title>Shoot transcriptome of the giant reed, Arundo donax.</title>
        <authorList>
            <person name="Barrero R.A."/>
            <person name="Guerrero F.D."/>
            <person name="Moolhuijzen P."/>
            <person name="Goolsby J.A."/>
            <person name="Tidwell J."/>
            <person name="Bellgard S.E."/>
            <person name="Bellgard M.I."/>
        </authorList>
    </citation>
    <scope>NUCLEOTIDE SEQUENCE</scope>
    <source>
        <tissue evidence="1">Shoot tissue taken approximately 20 cm above the soil surface</tissue>
    </source>
</reference>
<name>A0A0A8Z2Y2_ARUDO</name>